<dbReference type="Proteomes" id="UP000782312">
    <property type="component" value="Unassembled WGS sequence"/>
</dbReference>
<dbReference type="SUPFAM" id="SSF88946">
    <property type="entry name" value="Sigma2 domain of RNA polymerase sigma factors"/>
    <property type="match status" value="1"/>
</dbReference>
<proteinExistence type="predicted"/>
<comment type="caution">
    <text evidence="2">The sequence shown here is derived from an EMBL/GenBank/DDBJ whole genome shotgun (WGS) entry which is preliminary data.</text>
</comment>
<accession>A0A932MNZ5</accession>
<dbReference type="AlphaFoldDB" id="A0A932MNZ5"/>
<dbReference type="GO" id="GO:0006352">
    <property type="term" value="P:DNA-templated transcription initiation"/>
    <property type="evidence" value="ECO:0007669"/>
    <property type="project" value="InterPro"/>
</dbReference>
<dbReference type="InterPro" id="IPR007627">
    <property type="entry name" value="RNA_pol_sigma70_r2"/>
</dbReference>
<organism evidence="2 3">
    <name type="scientific">Tectimicrobiota bacterium</name>
    <dbReference type="NCBI Taxonomy" id="2528274"/>
    <lineage>
        <taxon>Bacteria</taxon>
        <taxon>Pseudomonadati</taxon>
        <taxon>Nitrospinota/Tectimicrobiota group</taxon>
        <taxon>Candidatus Tectimicrobiota</taxon>
    </lineage>
</organism>
<dbReference type="PANTHER" id="PTHR30173">
    <property type="entry name" value="SIGMA 19 FACTOR"/>
    <property type="match status" value="1"/>
</dbReference>
<dbReference type="Gene3D" id="1.10.1740.10">
    <property type="match status" value="1"/>
</dbReference>
<sequence>MIDLEQFSREHWGPLRRHAYRLTGSILDAEDAVQETMLRAVEMGPALDSIDNHPEWLHVAATEAAIELLNGHPPLPLDTLELPDLVQTAGPGAGPPLEGEEGWPGVDLPFLFPLQYMEPEQRAVVVLRDALEDGDRIAATALSATLPEIFQMAEAAGRRRAEVRRRWGRHVPFAPLQDDPASARIFSKFTEALGMRDKALLQAILVPEAEMVMNAGRRESGGDFVATACAETLASIGDGLRFSPVWLNGCRGLLVWAWHPYRGEWLREAALMVLAEGSHVRTLKWEMDGHILRTIQAEEPVG</sequence>
<evidence type="ECO:0000313" key="2">
    <source>
        <dbReference type="EMBL" id="MBI3128097.1"/>
    </source>
</evidence>
<name>A0A932MNZ5_UNCTE</name>
<evidence type="ECO:0000313" key="3">
    <source>
        <dbReference type="Proteomes" id="UP000782312"/>
    </source>
</evidence>
<feature type="domain" description="RNA polymerase sigma-70 region 2" evidence="1">
    <location>
        <begin position="10"/>
        <end position="69"/>
    </location>
</feature>
<dbReference type="GO" id="GO:0016987">
    <property type="term" value="F:sigma factor activity"/>
    <property type="evidence" value="ECO:0007669"/>
    <property type="project" value="TreeGrafter"/>
</dbReference>
<reference evidence="2" key="1">
    <citation type="submission" date="2020-07" db="EMBL/GenBank/DDBJ databases">
        <title>Huge and variable diversity of episymbiotic CPR bacteria and DPANN archaea in groundwater ecosystems.</title>
        <authorList>
            <person name="He C.Y."/>
            <person name="Keren R."/>
            <person name="Whittaker M."/>
            <person name="Farag I.F."/>
            <person name="Doudna J."/>
            <person name="Cate J.H.D."/>
            <person name="Banfield J.F."/>
        </authorList>
    </citation>
    <scope>NUCLEOTIDE SEQUENCE</scope>
    <source>
        <strain evidence="2">NC_groundwater_763_Ag_S-0.2um_68_21</strain>
    </source>
</reference>
<protein>
    <recommendedName>
        <fullName evidence="1">RNA polymerase sigma-70 region 2 domain-containing protein</fullName>
    </recommendedName>
</protein>
<dbReference type="PANTHER" id="PTHR30173:SF36">
    <property type="entry name" value="ECF RNA POLYMERASE SIGMA FACTOR SIGJ"/>
    <property type="match status" value="1"/>
</dbReference>
<dbReference type="InterPro" id="IPR013325">
    <property type="entry name" value="RNA_pol_sigma_r2"/>
</dbReference>
<dbReference type="Pfam" id="PF04542">
    <property type="entry name" value="Sigma70_r2"/>
    <property type="match status" value="1"/>
</dbReference>
<dbReference type="EMBL" id="JACPUR010000023">
    <property type="protein sequence ID" value="MBI3128097.1"/>
    <property type="molecule type" value="Genomic_DNA"/>
</dbReference>
<dbReference type="InterPro" id="IPR052704">
    <property type="entry name" value="ECF_Sigma-70_Domain"/>
</dbReference>
<gene>
    <name evidence="2" type="ORF">HYZ11_10875</name>
</gene>
<evidence type="ECO:0000259" key="1">
    <source>
        <dbReference type="Pfam" id="PF04542"/>
    </source>
</evidence>